<dbReference type="Proteomes" id="UP001212997">
    <property type="component" value="Unassembled WGS sequence"/>
</dbReference>
<dbReference type="EMBL" id="JANAWD010000006">
    <property type="protein sequence ID" value="KAJ3491842.1"/>
    <property type="molecule type" value="Genomic_DNA"/>
</dbReference>
<name>A0AAD5VDU0_9APHY</name>
<protein>
    <submittedName>
        <fullName evidence="1">Uncharacterized protein</fullName>
    </submittedName>
</protein>
<organism evidence="1 2">
    <name type="scientific">Meripilus lineatus</name>
    <dbReference type="NCBI Taxonomy" id="2056292"/>
    <lineage>
        <taxon>Eukaryota</taxon>
        <taxon>Fungi</taxon>
        <taxon>Dikarya</taxon>
        <taxon>Basidiomycota</taxon>
        <taxon>Agaricomycotina</taxon>
        <taxon>Agaricomycetes</taxon>
        <taxon>Polyporales</taxon>
        <taxon>Meripilaceae</taxon>
        <taxon>Meripilus</taxon>
    </lineage>
</organism>
<proteinExistence type="predicted"/>
<evidence type="ECO:0000313" key="2">
    <source>
        <dbReference type="Proteomes" id="UP001212997"/>
    </source>
</evidence>
<keyword evidence="2" id="KW-1185">Reference proteome</keyword>
<gene>
    <name evidence="1" type="ORF">NLI96_g414</name>
</gene>
<accession>A0AAD5VDU0</accession>
<reference evidence="1" key="1">
    <citation type="submission" date="2022-07" db="EMBL/GenBank/DDBJ databases">
        <title>Genome Sequence of Physisporinus lineatus.</title>
        <authorList>
            <person name="Buettner E."/>
        </authorList>
    </citation>
    <scope>NUCLEOTIDE SEQUENCE</scope>
    <source>
        <strain evidence="1">VT162</strain>
    </source>
</reference>
<comment type="caution">
    <text evidence="1">The sequence shown here is derived from an EMBL/GenBank/DDBJ whole genome shotgun (WGS) entry which is preliminary data.</text>
</comment>
<evidence type="ECO:0000313" key="1">
    <source>
        <dbReference type="EMBL" id="KAJ3491842.1"/>
    </source>
</evidence>
<sequence length="95" mass="10909">MTSPNNREGDMVARVYRIIRTGVNQEGNEYVRYKDINNRIGYYYNNRNDSFYSHNPDDSAYYEARDGFWRFQTSDGEVTTSKDAALSGTAISGDV</sequence>
<dbReference type="AlphaFoldDB" id="A0AAD5VDU0"/>